<accession>A0A1Y1Y360</accession>
<dbReference type="OrthoDB" id="3786121at2759"/>
<evidence type="ECO:0000313" key="1">
    <source>
        <dbReference type="EMBL" id="ORX92419.1"/>
    </source>
</evidence>
<name>A0A1Y1Y360_9PLEO</name>
<sequence>MLPHSSSFFNASTMPLVEFIHTTPAIQAEARTLAPLLCESDATQIPTEDRRVKWFKYKRGESWGKEFDALLEEAKTVATDIKTIVEKHAGFTVQKSQPGEKRPLPSLERLDAGWVTIPAGYVVFLVCIAPGDCTEAAVQVRANIKDNNHSTVPGWLCGLGVVLIGRVSFRTEPAGIPYVSIAAPASPLGE</sequence>
<dbReference type="Proteomes" id="UP000193144">
    <property type="component" value="Unassembled WGS sequence"/>
</dbReference>
<comment type="caution">
    <text evidence="1">The sequence shown here is derived from an EMBL/GenBank/DDBJ whole genome shotgun (WGS) entry which is preliminary data.</text>
</comment>
<protein>
    <submittedName>
        <fullName evidence="1">Uncharacterized protein</fullName>
    </submittedName>
</protein>
<dbReference type="EMBL" id="MCFA01000393">
    <property type="protein sequence ID" value="ORX92419.1"/>
    <property type="molecule type" value="Genomic_DNA"/>
</dbReference>
<organism evidence="1 2">
    <name type="scientific">Clohesyomyces aquaticus</name>
    <dbReference type="NCBI Taxonomy" id="1231657"/>
    <lineage>
        <taxon>Eukaryota</taxon>
        <taxon>Fungi</taxon>
        <taxon>Dikarya</taxon>
        <taxon>Ascomycota</taxon>
        <taxon>Pezizomycotina</taxon>
        <taxon>Dothideomycetes</taxon>
        <taxon>Pleosporomycetidae</taxon>
        <taxon>Pleosporales</taxon>
        <taxon>Lindgomycetaceae</taxon>
        <taxon>Clohesyomyces</taxon>
    </lineage>
</organism>
<reference evidence="1 2" key="1">
    <citation type="submission" date="2016-07" db="EMBL/GenBank/DDBJ databases">
        <title>Pervasive Adenine N6-methylation of Active Genes in Fungi.</title>
        <authorList>
            <consortium name="DOE Joint Genome Institute"/>
            <person name="Mondo S.J."/>
            <person name="Dannebaum R.O."/>
            <person name="Kuo R.C."/>
            <person name="Labutti K."/>
            <person name="Haridas S."/>
            <person name="Kuo A."/>
            <person name="Salamov A."/>
            <person name="Ahrendt S.R."/>
            <person name="Lipzen A."/>
            <person name="Sullivan W."/>
            <person name="Andreopoulos W.B."/>
            <person name="Clum A."/>
            <person name="Lindquist E."/>
            <person name="Daum C."/>
            <person name="Ramamoorthy G.K."/>
            <person name="Gryganskyi A."/>
            <person name="Culley D."/>
            <person name="Magnuson J.K."/>
            <person name="James T.Y."/>
            <person name="O'Malley M.A."/>
            <person name="Stajich J.E."/>
            <person name="Spatafora J.W."/>
            <person name="Visel A."/>
            <person name="Grigoriev I.V."/>
        </authorList>
    </citation>
    <scope>NUCLEOTIDE SEQUENCE [LARGE SCALE GENOMIC DNA]</scope>
    <source>
        <strain evidence="1 2">CBS 115471</strain>
    </source>
</reference>
<proteinExistence type="predicted"/>
<dbReference type="AlphaFoldDB" id="A0A1Y1Y360"/>
<keyword evidence="2" id="KW-1185">Reference proteome</keyword>
<evidence type="ECO:0000313" key="2">
    <source>
        <dbReference type="Proteomes" id="UP000193144"/>
    </source>
</evidence>
<gene>
    <name evidence="1" type="ORF">BCR34DRAFT_581109</name>
</gene>